<dbReference type="PATRIC" id="fig|1397108.4.peg.1753"/>
<dbReference type="InterPro" id="IPR019776">
    <property type="entry name" value="Flagellar_basal_body_rod_CS"/>
</dbReference>
<evidence type="ECO:0000256" key="3">
    <source>
        <dbReference type="ARBA" id="ARBA00023143"/>
    </source>
</evidence>
<evidence type="ECO:0000259" key="7">
    <source>
        <dbReference type="Pfam" id="PF22692"/>
    </source>
</evidence>
<name>A0A0N9ZGI8_9RHOB</name>
<dbReference type="Pfam" id="PF22692">
    <property type="entry name" value="LlgE_F_G_D1"/>
    <property type="match status" value="1"/>
</dbReference>
<dbReference type="NCBIfam" id="TIGR03506">
    <property type="entry name" value="FlgEFG_subfam"/>
    <property type="match status" value="1"/>
</dbReference>
<keyword evidence="3 4" id="KW-0975">Bacterial flagellum</keyword>
<evidence type="ECO:0000259" key="5">
    <source>
        <dbReference type="Pfam" id="PF00460"/>
    </source>
</evidence>
<dbReference type="Pfam" id="PF06429">
    <property type="entry name" value="Flg_bbr_C"/>
    <property type="match status" value="1"/>
</dbReference>
<sequence length="238" mass="25319">MDSAGYTVLTRLSGLKNELQAIANNVANASTTGFRKEGLIFSEYISALEPGEPSLSMANGDVRHTSDAQGPLTPTGGTFDLAIEGDGFFLIETPQGEALTRAGAFTPNDQGELTTHDGYRLLDNGGAAIFIPPDAKSVAVAADGTMSADGLPLAQIGLYLPTDPNSLNRQDGVRFYTEGGVEPYEGAAILQGYVENSNVNPITEITRMIEVQHAYTMGQKFSEQEDERIRGVISTLGR</sequence>
<evidence type="ECO:0000256" key="1">
    <source>
        <dbReference type="ARBA" id="ARBA00004117"/>
    </source>
</evidence>
<dbReference type="GO" id="GO:0071978">
    <property type="term" value="P:bacterial-type flagellum-dependent swarming motility"/>
    <property type="evidence" value="ECO:0007669"/>
    <property type="project" value="TreeGrafter"/>
</dbReference>
<evidence type="ECO:0000313" key="8">
    <source>
        <dbReference type="EMBL" id="ALI55663.1"/>
    </source>
</evidence>
<comment type="subcellular location">
    <subcellularLocation>
        <location evidence="1 4">Bacterial flagellum basal body</location>
    </subcellularLocation>
</comment>
<keyword evidence="8" id="KW-0969">Cilium</keyword>
<dbReference type="OrthoDB" id="9804559at2"/>
<keyword evidence="9" id="KW-1185">Reference proteome</keyword>
<evidence type="ECO:0000256" key="4">
    <source>
        <dbReference type="RuleBase" id="RU362116"/>
    </source>
</evidence>
<dbReference type="STRING" id="1397108.IMCC12053_1716"/>
<feature type="domain" description="Flagellar basal body rod protein N-terminal" evidence="5">
    <location>
        <begin position="7"/>
        <end position="35"/>
    </location>
</feature>
<dbReference type="InterPro" id="IPR053967">
    <property type="entry name" value="LlgE_F_G-like_D1"/>
</dbReference>
<evidence type="ECO:0000256" key="2">
    <source>
        <dbReference type="ARBA" id="ARBA00009677"/>
    </source>
</evidence>
<evidence type="ECO:0000259" key="6">
    <source>
        <dbReference type="Pfam" id="PF06429"/>
    </source>
</evidence>
<keyword evidence="8" id="KW-0966">Cell projection</keyword>
<dbReference type="SUPFAM" id="SSF117143">
    <property type="entry name" value="Flagellar hook protein flgE"/>
    <property type="match status" value="1"/>
</dbReference>
<organism evidence="8 9">
    <name type="scientific">Celeribacter marinus</name>
    <dbReference type="NCBI Taxonomy" id="1397108"/>
    <lineage>
        <taxon>Bacteria</taxon>
        <taxon>Pseudomonadati</taxon>
        <taxon>Pseudomonadota</taxon>
        <taxon>Alphaproteobacteria</taxon>
        <taxon>Rhodobacterales</taxon>
        <taxon>Roseobacteraceae</taxon>
        <taxon>Celeribacter</taxon>
    </lineage>
</organism>
<dbReference type="InterPro" id="IPR037925">
    <property type="entry name" value="FlgE/F/G-like"/>
</dbReference>
<dbReference type="InterPro" id="IPR020013">
    <property type="entry name" value="Flagellar_FlgE/F/G"/>
</dbReference>
<dbReference type="NCBIfam" id="NF009332">
    <property type="entry name" value="PRK12690.1"/>
    <property type="match status" value="1"/>
</dbReference>
<dbReference type="PANTHER" id="PTHR30435:SF19">
    <property type="entry name" value="FLAGELLAR BASAL-BODY ROD PROTEIN FLGG"/>
    <property type="match status" value="1"/>
</dbReference>
<dbReference type="AlphaFoldDB" id="A0A0N9ZGI8"/>
<proteinExistence type="inferred from homology"/>
<dbReference type="Proteomes" id="UP000064920">
    <property type="component" value="Chromosome"/>
</dbReference>
<dbReference type="GO" id="GO:0009425">
    <property type="term" value="C:bacterial-type flagellum basal body"/>
    <property type="evidence" value="ECO:0007669"/>
    <property type="project" value="UniProtKB-SubCell"/>
</dbReference>
<dbReference type="PROSITE" id="PS00588">
    <property type="entry name" value="FLAGELLA_BB_ROD"/>
    <property type="match status" value="1"/>
</dbReference>
<comment type="similarity">
    <text evidence="2 4">Belongs to the flagella basal body rod proteins family.</text>
</comment>
<dbReference type="InterPro" id="IPR001444">
    <property type="entry name" value="Flag_bb_rod_N"/>
</dbReference>
<evidence type="ECO:0000313" key="9">
    <source>
        <dbReference type="Proteomes" id="UP000064920"/>
    </source>
</evidence>
<keyword evidence="8" id="KW-0282">Flagellum</keyword>
<feature type="domain" description="Flagellar basal-body/hook protein C-terminal" evidence="6">
    <location>
        <begin position="191"/>
        <end position="229"/>
    </location>
</feature>
<dbReference type="InterPro" id="IPR010930">
    <property type="entry name" value="Flg_bb/hook_C_dom"/>
</dbReference>
<dbReference type="RefSeq" id="WP_062217954.1">
    <property type="nucleotide sequence ID" value="NZ_CP012023.1"/>
</dbReference>
<gene>
    <name evidence="8" type="ORF">IMCC12053_1716</name>
</gene>
<reference evidence="8 9" key="1">
    <citation type="submission" date="2015-05" db="EMBL/GenBank/DDBJ databases">
        <authorList>
            <person name="Wang D.B."/>
            <person name="Wang M."/>
        </authorList>
    </citation>
    <scope>NUCLEOTIDE SEQUENCE [LARGE SCALE GENOMIC DNA]</scope>
    <source>
        <strain evidence="8 9">IMCC 12053</strain>
    </source>
</reference>
<accession>A0A0N9ZGI8</accession>
<dbReference type="PANTHER" id="PTHR30435">
    <property type="entry name" value="FLAGELLAR PROTEIN"/>
    <property type="match status" value="1"/>
</dbReference>
<dbReference type="KEGG" id="cmar:IMCC12053_1716"/>
<dbReference type="EMBL" id="CP012023">
    <property type="protein sequence ID" value="ALI55663.1"/>
    <property type="molecule type" value="Genomic_DNA"/>
</dbReference>
<protein>
    <submittedName>
        <fullName evidence="8">Flagellar basal-body rod protein FlgG</fullName>
    </submittedName>
</protein>
<feature type="domain" description="Flagellar hook protein FlgE/F/G-like D1" evidence="7">
    <location>
        <begin position="82"/>
        <end position="148"/>
    </location>
</feature>
<dbReference type="Pfam" id="PF00460">
    <property type="entry name" value="Flg_bb_rod"/>
    <property type="match status" value="1"/>
</dbReference>